<evidence type="ECO:0000313" key="3">
    <source>
        <dbReference type="Proteomes" id="UP000663937"/>
    </source>
</evidence>
<feature type="transmembrane region" description="Helical" evidence="1">
    <location>
        <begin position="12"/>
        <end position="30"/>
    </location>
</feature>
<protein>
    <submittedName>
        <fullName evidence="2">DUF2809 domain-containing protein</fullName>
    </submittedName>
</protein>
<dbReference type="AlphaFoldDB" id="A0A8A4Z7Z7"/>
<keyword evidence="1" id="KW-0472">Membrane</keyword>
<evidence type="ECO:0000256" key="1">
    <source>
        <dbReference type="SAM" id="Phobius"/>
    </source>
</evidence>
<keyword evidence="1" id="KW-0812">Transmembrane</keyword>
<dbReference type="Proteomes" id="UP000663937">
    <property type="component" value="Chromosome"/>
</dbReference>
<name>A0A8A4Z7Z7_9MICO</name>
<proteinExistence type="predicted"/>
<organism evidence="2 3">
    <name type="scientific">Pengzhenrongella sicca</name>
    <dbReference type="NCBI Taxonomy" id="2819238"/>
    <lineage>
        <taxon>Bacteria</taxon>
        <taxon>Bacillati</taxon>
        <taxon>Actinomycetota</taxon>
        <taxon>Actinomycetes</taxon>
        <taxon>Micrococcales</taxon>
        <taxon>Pengzhenrongella</taxon>
    </lineage>
</organism>
<feature type="transmembrane region" description="Helical" evidence="1">
    <location>
        <begin position="71"/>
        <end position="94"/>
    </location>
</feature>
<dbReference type="RefSeq" id="WP_227422169.1">
    <property type="nucleotide sequence ID" value="NZ_CP071868.1"/>
</dbReference>
<dbReference type="Pfam" id="PF10990">
    <property type="entry name" value="DUF2809"/>
    <property type="match status" value="1"/>
</dbReference>
<gene>
    <name evidence="2" type="ORF">J4E96_11045</name>
</gene>
<dbReference type="EMBL" id="CP071868">
    <property type="protein sequence ID" value="QTE27944.1"/>
    <property type="molecule type" value="Genomic_DNA"/>
</dbReference>
<sequence length="107" mass="11102">MTYLGHGSISSAIGDGLYAALIYLLVAFATPRSRTRLVAAIALGLCVAVELMQLTGASAAVVQWWGPAHYLLGTTFELVDLAAYTAGVAVTALVDRGRSTQALTTTS</sequence>
<evidence type="ECO:0000313" key="2">
    <source>
        <dbReference type="EMBL" id="QTE27944.1"/>
    </source>
</evidence>
<keyword evidence="3" id="KW-1185">Reference proteome</keyword>
<feature type="transmembrane region" description="Helical" evidence="1">
    <location>
        <begin position="37"/>
        <end position="65"/>
    </location>
</feature>
<dbReference type="KEGG" id="psic:J4E96_11045"/>
<keyword evidence="1" id="KW-1133">Transmembrane helix</keyword>
<dbReference type="InterPro" id="IPR021257">
    <property type="entry name" value="DUF2809"/>
</dbReference>
<reference evidence="2" key="1">
    <citation type="submission" date="2021-03" db="EMBL/GenBank/DDBJ databases">
        <title>Pengzhenrongella sicca gen. nov., sp. nov., a new member of suborder Micrococcineae isolated from High-Arctic tundra soil.</title>
        <authorList>
            <person name="Peng F."/>
        </authorList>
    </citation>
    <scope>NUCLEOTIDE SEQUENCE</scope>
    <source>
        <strain evidence="2">LRZ-2</strain>
    </source>
</reference>
<accession>A0A8A4Z7Z7</accession>